<reference evidence="6" key="1">
    <citation type="submission" date="2022-11" db="UniProtKB">
        <authorList>
            <consortium name="WormBaseParasite"/>
        </authorList>
    </citation>
    <scope>IDENTIFICATION</scope>
</reference>
<feature type="domain" description="Myb/SANT-like DNA-binding" evidence="4">
    <location>
        <begin position="34"/>
        <end position="98"/>
    </location>
</feature>
<name>A0A915P3S4_9BILA</name>
<comment type="subunit">
    <text evidence="1">Self-associates forming complexes of several hundred monomers.</text>
</comment>
<evidence type="ECO:0000256" key="3">
    <source>
        <dbReference type="ARBA" id="ARBA00025466"/>
    </source>
</evidence>
<organism evidence="5 6">
    <name type="scientific">Meloidogyne floridensis</name>
    <dbReference type="NCBI Taxonomy" id="298350"/>
    <lineage>
        <taxon>Eukaryota</taxon>
        <taxon>Metazoa</taxon>
        <taxon>Ecdysozoa</taxon>
        <taxon>Nematoda</taxon>
        <taxon>Chromadorea</taxon>
        <taxon>Rhabditida</taxon>
        <taxon>Tylenchina</taxon>
        <taxon>Tylenchomorpha</taxon>
        <taxon>Tylenchoidea</taxon>
        <taxon>Meloidogynidae</taxon>
        <taxon>Meloidogyninae</taxon>
        <taxon>Meloidogyne</taxon>
    </lineage>
</organism>
<comment type="function">
    <text evidence="3">Involved in transvection phenomena (= synapsis-dependent gene expression), where the synaptic pairing of chromosomes carrying genes with which zeste interacts influences the expression of these genes. Zeste binds to DNA and stimulates transcription from a nearby promoter.</text>
</comment>
<evidence type="ECO:0000256" key="2">
    <source>
        <dbReference type="ARBA" id="ARBA00016807"/>
    </source>
</evidence>
<dbReference type="AlphaFoldDB" id="A0A915P3S4"/>
<protein>
    <recommendedName>
        <fullName evidence="2">Regulatory protein zeste</fullName>
    </recommendedName>
</protein>
<evidence type="ECO:0000313" key="5">
    <source>
        <dbReference type="Proteomes" id="UP000887560"/>
    </source>
</evidence>
<evidence type="ECO:0000313" key="6">
    <source>
        <dbReference type="WBParaSite" id="scf7180000423695.g11519"/>
    </source>
</evidence>
<dbReference type="WBParaSite" id="scf7180000423695.g11519">
    <property type="protein sequence ID" value="scf7180000423695.g11519"/>
    <property type="gene ID" value="scf7180000423695.g11519"/>
</dbReference>
<dbReference type="Proteomes" id="UP000887560">
    <property type="component" value="Unplaced"/>
</dbReference>
<sequence length="171" mass="19755">MSGIGGRGPAWTNVELLAFCSVNFRSFLEFLFIILYQAVEKRHEILFNTQKGSNYSKTIEEAWIEIAQEMIEMGYMRFSDKNVKQLRGDIWSKKKEAVMKKYDISQKTGSGKTNWEEWEEVILRIVKRTKQADGLDVSDSGTAPSKLQTKLLSEVKLCEIPTYIQVYIKLK</sequence>
<proteinExistence type="predicted"/>
<accession>A0A915P3S4</accession>
<keyword evidence="5" id="KW-1185">Reference proteome</keyword>
<evidence type="ECO:0000256" key="1">
    <source>
        <dbReference type="ARBA" id="ARBA00011764"/>
    </source>
</evidence>
<dbReference type="Pfam" id="PF13873">
    <property type="entry name" value="Myb_DNA-bind_5"/>
    <property type="match status" value="1"/>
</dbReference>
<evidence type="ECO:0000259" key="4">
    <source>
        <dbReference type="Pfam" id="PF13873"/>
    </source>
</evidence>
<dbReference type="InterPro" id="IPR028002">
    <property type="entry name" value="Myb_DNA-bind_5"/>
</dbReference>